<evidence type="ECO:0008006" key="5">
    <source>
        <dbReference type="Google" id="ProtNLM"/>
    </source>
</evidence>
<keyword evidence="2" id="KW-1133">Transmembrane helix</keyword>
<dbReference type="HOGENOM" id="CLU_033298_1_0_1"/>
<feature type="transmembrane region" description="Helical" evidence="2">
    <location>
        <begin position="185"/>
        <end position="206"/>
    </location>
</feature>
<accession>T1GRF5</accession>
<name>T1GRF5_MEGSC</name>
<sequence length="240" mass="27065">MTKVRLEAFLWGAGTALGELPPYFMAKAARLSGTNYDEEDVFEEKDTSKSSGDENSIMEKGKVFMEKVVEKIGFFGILACASIPNPLFDLAGITCGHFLIPFWTFFGATLIGKAIIKMHIQKIFIIIAFNEALIEKAVDYLIFVPVIGKSLQQPFKSFLENQKQKLHNRKNAKSTEAAGNIISKIFEVFVIGMVLYFIVSIVNSFAQSYHKRLYQQKQEKNKAVQNNHNHQQQSSKTKAN</sequence>
<evidence type="ECO:0000313" key="4">
    <source>
        <dbReference type="Proteomes" id="UP000015102"/>
    </source>
</evidence>
<dbReference type="AlphaFoldDB" id="T1GRF5"/>
<reference evidence="3" key="2">
    <citation type="submission" date="2015-06" db="UniProtKB">
        <authorList>
            <consortium name="EnsemblMetazoa"/>
        </authorList>
    </citation>
    <scope>IDENTIFICATION</scope>
</reference>
<dbReference type="EnsemblMetazoa" id="MESCA006237-RA">
    <property type="protein sequence ID" value="MESCA006237-PA"/>
    <property type="gene ID" value="MESCA006237"/>
</dbReference>
<protein>
    <recommendedName>
        <fullName evidence="5">Vacuole membrane protein 1</fullName>
    </recommendedName>
</protein>
<proteinExistence type="predicted"/>
<feature type="region of interest" description="Disordered" evidence="1">
    <location>
        <begin position="217"/>
        <end position="240"/>
    </location>
</feature>
<keyword evidence="2" id="KW-0812">Transmembrane</keyword>
<dbReference type="STRING" id="36166.T1GRF5"/>
<reference evidence="4" key="1">
    <citation type="submission" date="2013-02" db="EMBL/GenBank/DDBJ databases">
        <authorList>
            <person name="Hughes D."/>
        </authorList>
    </citation>
    <scope>NUCLEOTIDE SEQUENCE</scope>
    <source>
        <strain>Durham</strain>
        <strain evidence="4">NC isolate 2 -- Noor lab</strain>
    </source>
</reference>
<dbReference type="OMA" id="ITVWSIM"/>
<feature type="transmembrane region" description="Helical" evidence="2">
    <location>
        <begin position="123"/>
        <end position="147"/>
    </location>
</feature>
<keyword evidence="2" id="KW-0472">Membrane</keyword>
<evidence type="ECO:0000256" key="1">
    <source>
        <dbReference type="SAM" id="MobiDB-lite"/>
    </source>
</evidence>
<keyword evidence="4" id="KW-1185">Reference proteome</keyword>
<evidence type="ECO:0000313" key="3">
    <source>
        <dbReference type="EnsemblMetazoa" id="MESCA006237-PA"/>
    </source>
</evidence>
<dbReference type="Proteomes" id="UP000015102">
    <property type="component" value="Unassembled WGS sequence"/>
</dbReference>
<feature type="transmembrane region" description="Helical" evidence="2">
    <location>
        <begin position="90"/>
        <end position="111"/>
    </location>
</feature>
<dbReference type="EMBL" id="CAQQ02154562">
    <property type="status" value="NOT_ANNOTATED_CDS"/>
    <property type="molecule type" value="Genomic_DNA"/>
</dbReference>
<feature type="transmembrane region" description="Helical" evidence="2">
    <location>
        <begin position="68"/>
        <end position="84"/>
    </location>
</feature>
<organism evidence="3 4">
    <name type="scientific">Megaselia scalaris</name>
    <name type="common">Humpbacked fly</name>
    <name type="synonym">Phora scalaris</name>
    <dbReference type="NCBI Taxonomy" id="36166"/>
    <lineage>
        <taxon>Eukaryota</taxon>
        <taxon>Metazoa</taxon>
        <taxon>Ecdysozoa</taxon>
        <taxon>Arthropoda</taxon>
        <taxon>Hexapoda</taxon>
        <taxon>Insecta</taxon>
        <taxon>Pterygota</taxon>
        <taxon>Neoptera</taxon>
        <taxon>Endopterygota</taxon>
        <taxon>Diptera</taxon>
        <taxon>Brachycera</taxon>
        <taxon>Muscomorpha</taxon>
        <taxon>Platypezoidea</taxon>
        <taxon>Phoridae</taxon>
        <taxon>Megaseliini</taxon>
        <taxon>Megaselia</taxon>
    </lineage>
</organism>
<evidence type="ECO:0000256" key="2">
    <source>
        <dbReference type="SAM" id="Phobius"/>
    </source>
</evidence>